<dbReference type="InterPro" id="IPR002893">
    <property type="entry name" value="Znf_MYND"/>
</dbReference>
<evidence type="ECO:0000313" key="8">
    <source>
        <dbReference type="Proteomes" id="UP000800036"/>
    </source>
</evidence>
<evidence type="ECO:0000256" key="4">
    <source>
        <dbReference type="PROSITE-ProRule" id="PRU00134"/>
    </source>
</evidence>
<dbReference type="EMBL" id="ML976661">
    <property type="protein sequence ID" value="KAF1978035.1"/>
    <property type="molecule type" value="Genomic_DNA"/>
</dbReference>
<dbReference type="Proteomes" id="UP000800036">
    <property type="component" value="Unassembled WGS sequence"/>
</dbReference>
<dbReference type="SUPFAM" id="SSF144232">
    <property type="entry name" value="HIT/MYND zinc finger-like"/>
    <property type="match status" value="1"/>
</dbReference>
<keyword evidence="2 4" id="KW-0863">Zinc-finger</keyword>
<evidence type="ECO:0000256" key="2">
    <source>
        <dbReference type="ARBA" id="ARBA00022771"/>
    </source>
</evidence>
<feature type="domain" description="MYND-type" evidence="6">
    <location>
        <begin position="437"/>
        <end position="473"/>
    </location>
</feature>
<proteinExistence type="predicted"/>
<keyword evidence="8" id="KW-1185">Reference proteome</keyword>
<gene>
    <name evidence="7" type="ORF">BU23DRAFT_577533</name>
</gene>
<dbReference type="InterPro" id="IPR027796">
    <property type="entry name" value="OTT_1508_deam-like"/>
</dbReference>
<evidence type="ECO:0000313" key="7">
    <source>
        <dbReference type="EMBL" id="KAF1978035.1"/>
    </source>
</evidence>
<protein>
    <recommendedName>
        <fullName evidence="6">MYND-type domain-containing protein</fullName>
    </recommendedName>
</protein>
<accession>A0A6A5VMD2</accession>
<dbReference type="Pfam" id="PF14441">
    <property type="entry name" value="OTT_1508_deam"/>
    <property type="match status" value="1"/>
</dbReference>
<dbReference type="OrthoDB" id="4851849at2759"/>
<reference evidence="7" key="1">
    <citation type="journal article" date="2020" name="Stud. Mycol.">
        <title>101 Dothideomycetes genomes: a test case for predicting lifestyles and emergence of pathogens.</title>
        <authorList>
            <person name="Haridas S."/>
            <person name="Albert R."/>
            <person name="Binder M."/>
            <person name="Bloem J."/>
            <person name="Labutti K."/>
            <person name="Salamov A."/>
            <person name="Andreopoulos B."/>
            <person name="Baker S."/>
            <person name="Barry K."/>
            <person name="Bills G."/>
            <person name="Bluhm B."/>
            <person name="Cannon C."/>
            <person name="Castanera R."/>
            <person name="Culley D."/>
            <person name="Daum C."/>
            <person name="Ezra D."/>
            <person name="Gonzalez J."/>
            <person name="Henrissat B."/>
            <person name="Kuo A."/>
            <person name="Liang C."/>
            <person name="Lipzen A."/>
            <person name="Lutzoni F."/>
            <person name="Magnuson J."/>
            <person name="Mondo S."/>
            <person name="Nolan M."/>
            <person name="Ohm R."/>
            <person name="Pangilinan J."/>
            <person name="Park H.-J."/>
            <person name="Ramirez L."/>
            <person name="Alfaro M."/>
            <person name="Sun H."/>
            <person name="Tritt A."/>
            <person name="Yoshinaga Y."/>
            <person name="Zwiers L.-H."/>
            <person name="Turgeon B."/>
            <person name="Goodwin S."/>
            <person name="Spatafora J."/>
            <person name="Crous P."/>
            <person name="Grigoriev I."/>
        </authorList>
    </citation>
    <scope>NUCLEOTIDE SEQUENCE</scope>
    <source>
        <strain evidence="7">CBS 107.79</strain>
    </source>
</reference>
<keyword evidence="3" id="KW-0862">Zinc</keyword>
<dbReference type="PROSITE" id="PS01360">
    <property type="entry name" value="ZF_MYND_1"/>
    <property type="match status" value="1"/>
</dbReference>
<keyword evidence="1" id="KW-0479">Metal-binding</keyword>
<dbReference type="GO" id="GO:0008270">
    <property type="term" value="F:zinc ion binding"/>
    <property type="evidence" value="ECO:0007669"/>
    <property type="project" value="UniProtKB-KW"/>
</dbReference>
<feature type="compositionally biased region" description="Basic and acidic residues" evidence="5">
    <location>
        <begin position="40"/>
        <end position="64"/>
    </location>
</feature>
<dbReference type="AlphaFoldDB" id="A0A6A5VMD2"/>
<organism evidence="7 8">
    <name type="scientific">Bimuria novae-zelandiae CBS 107.79</name>
    <dbReference type="NCBI Taxonomy" id="1447943"/>
    <lineage>
        <taxon>Eukaryota</taxon>
        <taxon>Fungi</taxon>
        <taxon>Dikarya</taxon>
        <taxon>Ascomycota</taxon>
        <taxon>Pezizomycotina</taxon>
        <taxon>Dothideomycetes</taxon>
        <taxon>Pleosporomycetidae</taxon>
        <taxon>Pleosporales</taxon>
        <taxon>Massarineae</taxon>
        <taxon>Didymosphaeriaceae</taxon>
        <taxon>Bimuria</taxon>
    </lineage>
</organism>
<dbReference type="PROSITE" id="PS50865">
    <property type="entry name" value="ZF_MYND_2"/>
    <property type="match status" value="1"/>
</dbReference>
<name>A0A6A5VMD2_9PLEO</name>
<evidence type="ECO:0000256" key="3">
    <source>
        <dbReference type="ARBA" id="ARBA00022833"/>
    </source>
</evidence>
<evidence type="ECO:0000256" key="5">
    <source>
        <dbReference type="SAM" id="MobiDB-lite"/>
    </source>
</evidence>
<evidence type="ECO:0000259" key="6">
    <source>
        <dbReference type="PROSITE" id="PS50865"/>
    </source>
</evidence>
<sequence>MSNKFDWNHPGLNSGHFHSLANLLSLRNGGQAEPPSWFEPIHDDDDRHSDNNSDEDAHSIDTRTPHQISDSGHGKLKRRFLDCLAEFAANKKGSAMVACSAMQEGESNVTVWVARNEGFSKEDESTFDKLGKLLESLSGVEVDRSETLLWMEMVSYHQNRIEQSYIPRLRVSFKAYDASRKTDEMNDTLSSSTDTLDKYPSLVTIAYKMRRTKVLEEALNTSSHAASKSKAFLKETLGILRIDYSPTALKAVLGQGCNVAKVEREFAKRQKQRLQIHAEVQMLLFLSTNETPISDHFPYLGCSKLSCFMCHRFIQAYGRFETRGCHGRHFRCWTVPGLEGPRPGQADLIAKALRSVQKQVKKTLKASIEGPLNHQRTSVAGGSSLLSNRKSDPSLRQLQIDRLRMKAEQDRVAEIFRRWVAVSSQLREDAEDLEWECDICWKPTKRKCSICDRGHFCSESCQEKRFGGHLFTCSKRPLTSADYLWRSLAEDLMPREEDVLKDFGFNNAIFDGDKPMLMGVYGGLYRSGEVSAETIHEWRIRGILEDKIKEFYHAIPENSRRGPYLDIEDQDKAPRDLLPESKRDCYCVLAQIIHRNTPNPIEIAWYSFGFVTCRGHADESVTFTQFWKAHEAGELIQLMDSKGLNEMRSRLPFLEEFLSVPPAGPRPSVWDLKQFLEINDPIEYPPIAAVAVDYWVHINCQTFEETCTLMEIYRKILEFATPLELHQVCLFGRLYELASLHPRLQMEVEWAALMRNPYPLEEAMEPDSTGELRSEEPCE</sequence>
<evidence type="ECO:0000256" key="1">
    <source>
        <dbReference type="ARBA" id="ARBA00022723"/>
    </source>
</evidence>
<feature type="region of interest" description="Disordered" evidence="5">
    <location>
        <begin position="31"/>
        <end position="73"/>
    </location>
</feature>